<dbReference type="AlphaFoldDB" id="A0A1S2L910"/>
<proteinExistence type="predicted"/>
<accession>A0A1S2L910</accession>
<dbReference type="Proteomes" id="UP000180098">
    <property type="component" value="Unassembled WGS sequence"/>
</dbReference>
<protein>
    <submittedName>
        <fullName evidence="1">Uncharacterized protein</fullName>
    </submittedName>
</protein>
<sequence length="193" mass="22009">MRRIYIKVALVGVFVILLTLWGSGWLNLWKNGISVIANDVDRYHLQTYPIDGEYTVTIDLSDLRSNVGKVLYDDGNNQIYVETVYVRNESDFEVGFRTSGTYRLSGATLVSGIEHARTDNGFTSFERANAIATYRSESFKIYRSGSSGLNYRDGASFGYYLIPHDKEVVVDLDKDATMELNISNLYMHEWKKK</sequence>
<evidence type="ECO:0000313" key="1">
    <source>
        <dbReference type="EMBL" id="OIJ08804.1"/>
    </source>
</evidence>
<keyword evidence="2" id="KW-1185">Reference proteome</keyword>
<comment type="caution">
    <text evidence="1">The sequence shown here is derived from an EMBL/GenBank/DDBJ whole genome shotgun (WGS) entry which is preliminary data.</text>
</comment>
<organism evidence="1 2">
    <name type="scientific">Anaerobacillus arseniciselenatis</name>
    <dbReference type="NCBI Taxonomy" id="85682"/>
    <lineage>
        <taxon>Bacteria</taxon>
        <taxon>Bacillati</taxon>
        <taxon>Bacillota</taxon>
        <taxon>Bacilli</taxon>
        <taxon>Bacillales</taxon>
        <taxon>Bacillaceae</taxon>
        <taxon>Anaerobacillus</taxon>
    </lineage>
</organism>
<dbReference type="OrthoDB" id="2589718at2"/>
<name>A0A1S2L910_9BACI</name>
<evidence type="ECO:0000313" key="2">
    <source>
        <dbReference type="Proteomes" id="UP000180098"/>
    </source>
</evidence>
<gene>
    <name evidence="1" type="ORF">BKP35_17425</name>
</gene>
<dbReference type="EMBL" id="MLQQ01000050">
    <property type="protein sequence ID" value="OIJ08804.1"/>
    <property type="molecule type" value="Genomic_DNA"/>
</dbReference>
<reference evidence="1 2" key="1">
    <citation type="submission" date="2016-10" db="EMBL/GenBank/DDBJ databases">
        <title>Draft genome sequences of four alkaliphilic bacteria belonging to the Anaerobacillus genus.</title>
        <authorList>
            <person name="Bassil N.M."/>
            <person name="Lloyd J.R."/>
        </authorList>
    </citation>
    <scope>NUCLEOTIDE SEQUENCE [LARGE SCALE GENOMIC DNA]</scope>
    <source>
        <strain evidence="1 2">DSM 15340</strain>
    </source>
</reference>
<dbReference type="RefSeq" id="WP_071314659.1">
    <property type="nucleotide sequence ID" value="NZ_MLQQ01000050.1"/>
</dbReference>